<comment type="caution">
    <text evidence="3">The sequence shown here is derived from an EMBL/GenBank/DDBJ whole genome shotgun (WGS) entry which is preliminary data.</text>
</comment>
<dbReference type="Proteomes" id="UP000321917">
    <property type="component" value="Unassembled WGS sequence"/>
</dbReference>
<protein>
    <recommendedName>
        <fullName evidence="1">DUF6436 domain-containing protein</fullName>
    </recommendedName>
</protein>
<sequence>MTKLQLGVLTVWIAFTLSAFGYLIKDRLVDFDESNKLAGIEYQQLSGYLLPYAKPVNRLGQNTLLHFSTPSCECQQYSEKHIENLNKLAGANNFVIKNVVINEHNIIPSTPSVALIDESGDVVYFVPYGQGLACSQTAGYAQTMLNNYLKGYTANIVVKEAKGCYCNVLIG</sequence>
<dbReference type="EMBL" id="VOLQ01000002">
    <property type="protein sequence ID" value="TWX71475.1"/>
    <property type="molecule type" value="Genomic_DNA"/>
</dbReference>
<dbReference type="Proteomes" id="UP000321525">
    <property type="component" value="Unassembled WGS sequence"/>
</dbReference>
<dbReference type="AlphaFoldDB" id="A0A5C6QQR2"/>
<dbReference type="OrthoDB" id="8897581at2"/>
<gene>
    <name evidence="2" type="ORF">ESZ26_01630</name>
    <name evidence="3" type="ORF">ESZ27_01240</name>
</gene>
<organism evidence="3 5">
    <name type="scientific">Colwellia hornerae</name>
    <dbReference type="NCBI Taxonomy" id="89402"/>
    <lineage>
        <taxon>Bacteria</taxon>
        <taxon>Pseudomonadati</taxon>
        <taxon>Pseudomonadota</taxon>
        <taxon>Gammaproteobacteria</taxon>
        <taxon>Alteromonadales</taxon>
        <taxon>Colwelliaceae</taxon>
        <taxon>Colwellia</taxon>
    </lineage>
</organism>
<dbReference type="EMBL" id="VOLR01000002">
    <property type="protein sequence ID" value="TWX62563.1"/>
    <property type="molecule type" value="Genomic_DNA"/>
</dbReference>
<keyword evidence="4" id="KW-1185">Reference proteome</keyword>
<dbReference type="RefSeq" id="WP_146797356.1">
    <property type="nucleotide sequence ID" value="NZ_VOLP01000003.1"/>
</dbReference>
<evidence type="ECO:0000313" key="2">
    <source>
        <dbReference type="EMBL" id="TWX62563.1"/>
    </source>
</evidence>
<dbReference type="Pfam" id="PF20029">
    <property type="entry name" value="DUF6436"/>
    <property type="match status" value="1"/>
</dbReference>
<evidence type="ECO:0000313" key="3">
    <source>
        <dbReference type="EMBL" id="TWX71475.1"/>
    </source>
</evidence>
<reference evidence="3 5" key="1">
    <citation type="submission" date="2019-07" db="EMBL/GenBank/DDBJ databases">
        <title>Genomes of sea-ice associated Colwellia species.</title>
        <authorList>
            <person name="Bowman J.P."/>
        </authorList>
    </citation>
    <scope>NUCLEOTIDE SEQUENCE [LARGE SCALE GENOMIC DNA]</scope>
    <source>
        <strain evidence="2 4">ACAM 607</strain>
        <strain evidence="3 5">IC036</strain>
    </source>
</reference>
<feature type="domain" description="DUF6436" evidence="1">
    <location>
        <begin position="51"/>
        <end position="167"/>
    </location>
</feature>
<accession>A0A5C6QQR2</accession>
<evidence type="ECO:0000313" key="5">
    <source>
        <dbReference type="Proteomes" id="UP000321917"/>
    </source>
</evidence>
<proteinExistence type="predicted"/>
<name>A0A5C6QQR2_9GAMM</name>
<evidence type="ECO:0000259" key="1">
    <source>
        <dbReference type="Pfam" id="PF20029"/>
    </source>
</evidence>
<dbReference type="InterPro" id="IPR045494">
    <property type="entry name" value="DUF6436"/>
</dbReference>
<evidence type="ECO:0000313" key="4">
    <source>
        <dbReference type="Proteomes" id="UP000321525"/>
    </source>
</evidence>